<keyword evidence="3" id="KW-1185">Reference proteome</keyword>
<gene>
    <name evidence="2" type="primary">gss</name>
    <name evidence="2" type="ORF">CLVI_24540</name>
</gene>
<dbReference type="OrthoDB" id="9765517at2"/>
<dbReference type="AlphaFoldDB" id="A0A2T0BCF4"/>
<proteinExistence type="predicted"/>
<dbReference type="PANTHER" id="PTHR30094:SF0">
    <property type="entry name" value="BIFUNCTIONAL GLUTATHIONYLSPERMIDINE SYNTHETASE_AMIDASE-RELATED"/>
    <property type="match status" value="1"/>
</dbReference>
<dbReference type="Gene3D" id="3.90.1720.10">
    <property type="entry name" value="endopeptidase domain like (from Nostoc punctiforme)"/>
    <property type="match status" value="1"/>
</dbReference>
<organism evidence="2 3">
    <name type="scientific">Clostridium vincentii</name>
    <dbReference type="NCBI Taxonomy" id="52704"/>
    <lineage>
        <taxon>Bacteria</taxon>
        <taxon>Bacillati</taxon>
        <taxon>Bacillota</taxon>
        <taxon>Clostridia</taxon>
        <taxon>Eubacteriales</taxon>
        <taxon>Clostridiaceae</taxon>
        <taxon>Clostridium</taxon>
    </lineage>
</organism>
<comment type="caution">
    <text evidence="2">The sequence shown here is derived from an EMBL/GenBank/DDBJ whole genome shotgun (WGS) entry which is preliminary data.</text>
</comment>
<feature type="domain" description="Peptidase C51" evidence="1">
    <location>
        <begin position="56"/>
        <end position="188"/>
    </location>
</feature>
<dbReference type="InterPro" id="IPR038765">
    <property type="entry name" value="Papain-like_cys_pep_sf"/>
</dbReference>
<protein>
    <submittedName>
        <fullName evidence="2">Bifunctional glutathionylspermidine synthetase/amidase</fullName>
    </submittedName>
</protein>
<dbReference type="RefSeq" id="WP_106060389.1">
    <property type="nucleotide sequence ID" value="NZ_PVXQ01000028.1"/>
</dbReference>
<dbReference type="Pfam" id="PF05257">
    <property type="entry name" value="CHAP"/>
    <property type="match status" value="1"/>
</dbReference>
<dbReference type="InterPro" id="IPR051705">
    <property type="entry name" value="Gsp_Synthetase/Amidase"/>
</dbReference>
<dbReference type="EMBL" id="PVXQ01000028">
    <property type="protein sequence ID" value="PRR81525.1"/>
    <property type="molecule type" value="Genomic_DNA"/>
</dbReference>
<evidence type="ECO:0000313" key="2">
    <source>
        <dbReference type="EMBL" id="PRR81525.1"/>
    </source>
</evidence>
<sequence length="200" mass="23274">MKSVYKKLIFLFMIILLIAGGVFVSTKIQQKITDKKNGISKMLDSYKGVDVFYNGGDYSENHGKNYSKDGSSYYYGYKWQCVEYIKRFYYEAKDHKMPDVYGNAKDFFDADVEHGTLNEKRGLIQYKNGEDEKPEIDDILVFTDTTYGHIVIITEVGDNYIEIIQQNMGESSRDRFELEYRDGKYFVGGKRIPAGWLRKV</sequence>
<dbReference type="PANTHER" id="PTHR30094">
    <property type="entry name" value="BIFUNCTIONAL GLUTATHIONYLSPERMIDINE SYNTHETASE/AMIDASE-RELATED"/>
    <property type="match status" value="1"/>
</dbReference>
<reference evidence="2 3" key="1">
    <citation type="submission" date="2018-03" db="EMBL/GenBank/DDBJ databases">
        <title>Genome sequence of Clostridium vincentii DSM 10228.</title>
        <authorList>
            <person name="Poehlein A."/>
            <person name="Daniel R."/>
        </authorList>
    </citation>
    <scope>NUCLEOTIDE SEQUENCE [LARGE SCALE GENOMIC DNA]</scope>
    <source>
        <strain evidence="2 3">DSM 10228</strain>
    </source>
</reference>
<evidence type="ECO:0000313" key="3">
    <source>
        <dbReference type="Proteomes" id="UP000239471"/>
    </source>
</evidence>
<dbReference type="SUPFAM" id="SSF54001">
    <property type="entry name" value="Cysteine proteinases"/>
    <property type="match status" value="1"/>
</dbReference>
<name>A0A2T0BCF4_9CLOT</name>
<dbReference type="PROSITE" id="PS50911">
    <property type="entry name" value="CHAP"/>
    <property type="match status" value="1"/>
</dbReference>
<accession>A0A2T0BCF4</accession>
<dbReference type="GO" id="GO:0016874">
    <property type="term" value="F:ligase activity"/>
    <property type="evidence" value="ECO:0007669"/>
    <property type="project" value="TreeGrafter"/>
</dbReference>
<dbReference type="InterPro" id="IPR007921">
    <property type="entry name" value="CHAP_dom"/>
</dbReference>
<evidence type="ECO:0000259" key="1">
    <source>
        <dbReference type="PROSITE" id="PS50911"/>
    </source>
</evidence>
<dbReference type="Proteomes" id="UP000239471">
    <property type="component" value="Unassembled WGS sequence"/>
</dbReference>